<proteinExistence type="predicted"/>
<protein>
    <recommendedName>
        <fullName evidence="4">DUF4864 domain-containing protein</fullName>
    </recommendedName>
</protein>
<accession>A0ABQ6SXX6</accession>
<keyword evidence="3" id="KW-1185">Reference proteome</keyword>
<evidence type="ECO:0000313" key="2">
    <source>
        <dbReference type="EMBL" id="KAA8995011.1"/>
    </source>
</evidence>
<gene>
    <name evidence="2" type="ORF">FJU31_15825</name>
</gene>
<dbReference type="EMBL" id="VYKI01000026">
    <property type="protein sequence ID" value="KAA8995011.1"/>
    <property type="molecule type" value="Genomic_DNA"/>
</dbReference>
<evidence type="ECO:0008006" key="4">
    <source>
        <dbReference type="Google" id="ProtNLM"/>
    </source>
</evidence>
<comment type="caution">
    <text evidence="2">The sequence shown here is derived from an EMBL/GenBank/DDBJ whole genome shotgun (WGS) entry which is preliminary data.</text>
</comment>
<keyword evidence="1" id="KW-0732">Signal</keyword>
<sequence length="149" mass="15937">MKCRINGLVTLTIALATIVPSVAMAASPRITHTVVSEEFSKQSADARHVLEWVTQNVRPAFAPLGHGTVHVEHSVMSVGRVSASSNDSIPGKLPTEGVPGEIYRVENILPDGSVQSWEFTWIAPSSGHGGGWSVTGYTYKKGSDPVEQQ</sequence>
<reference evidence="2 3" key="1">
    <citation type="journal article" date="2020" name="Antonie Van Leeuwenhoek">
        <title>Stenotrophomonas cyclobalanopsidis sp. nov., isolated from the leaf spot disease of Cyclobalanopsis patelliformis.</title>
        <authorList>
            <person name="Bian D.R."/>
            <person name="Xue H."/>
            <person name="Piao C.G."/>
            <person name="Li Y."/>
        </authorList>
    </citation>
    <scope>NUCLEOTIDE SEQUENCE [LARGE SCALE GENOMIC DNA]</scope>
    <source>
        <strain evidence="2 3">TPQG1-4</strain>
    </source>
</reference>
<feature type="chain" id="PRO_5046850916" description="DUF4864 domain-containing protein" evidence="1">
    <location>
        <begin position="26"/>
        <end position="149"/>
    </location>
</feature>
<evidence type="ECO:0000256" key="1">
    <source>
        <dbReference type="SAM" id="SignalP"/>
    </source>
</evidence>
<feature type="signal peptide" evidence="1">
    <location>
        <begin position="1"/>
        <end position="25"/>
    </location>
</feature>
<name>A0ABQ6SXX6_9GAMM</name>
<dbReference type="Proteomes" id="UP000326367">
    <property type="component" value="Unassembled WGS sequence"/>
</dbReference>
<organism evidence="2 3">
    <name type="scientific">Stenotrophomonas cyclobalanopsidis</name>
    <dbReference type="NCBI Taxonomy" id="2771362"/>
    <lineage>
        <taxon>Bacteria</taxon>
        <taxon>Pseudomonadati</taxon>
        <taxon>Pseudomonadota</taxon>
        <taxon>Gammaproteobacteria</taxon>
        <taxon>Lysobacterales</taxon>
        <taxon>Lysobacteraceae</taxon>
        <taxon>Stenotrophomonas</taxon>
    </lineage>
</organism>
<evidence type="ECO:0000313" key="3">
    <source>
        <dbReference type="Proteomes" id="UP000326367"/>
    </source>
</evidence>